<keyword evidence="6" id="KW-1185">Reference proteome</keyword>
<gene>
    <name evidence="5" type="ORF">ACFSUF_23580</name>
</gene>
<dbReference type="Gene3D" id="1.10.10.60">
    <property type="entry name" value="Homeodomain-like"/>
    <property type="match status" value="2"/>
</dbReference>
<organism evidence="5 6">
    <name type="scientific">Paenibacillus gansuensis</name>
    <dbReference type="NCBI Taxonomy" id="306542"/>
    <lineage>
        <taxon>Bacteria</taxon>
        <taxon>Bacillati</taxon>
        <taxon>Bacillota</taxon>
        <taxon>Bacilli</taxon>
        <taxon>Bacillales</taxon>
        <taxon>Paenibacillaceae</taxon>
        <taxon>Paenibacillus</taxon>
    </lineage>
</organism>
<dbReference type="Proteomes" id="UP001597541">
    <property type="component" value="Unassembled WGS sequence"/>
</dbReference>
<dbReference type="SUPFAM" id="SSF51182">
    <property type="entry name" value="RmlC-like cupins"/>
    <property type="match status" value="1"/>
</dbReference>
<comment type="caution">
    <text evidence="5">The sequence shown here is derived from an EMBL/GenBank/DDBJ whole genome shotgun (WGS) entry which is preliminary data.</text>
</comment>
<evidence type="ECO:0000256" key="2">
    <source>
        <dbReference type="ARBA" id="ARBA00023125"/>
    </source>
</evidence>
<keyword evidence="3" id="KW-0804">Transcription</keyword>
<dbReference type="InterPro" id="IPR009057">
    <property type="entry name" value="Homeodomain-like_sf"/>
</dbReference>
<evidence type="ECO:0000259" key="4">
    <source>
        <dbReference type="PROSITE" id="PS01124"/>
    </source>
</evidence>
<dbReference type="InterPro" id="IPR020449">
    <property type="entry name" value="Tscrpt_reg_AraC-type_HTH"/>
</dbReference>
<evidence type="ECO:0000256" key="1">
    <source>
        <dbReference type="ARBA" id="ARBA00023015"/>
    </source>
</evidence>
<dbReference type="RefSeq" id="WP_377607227.1">
    <property type="nucleotide sequence ID" value="NZ_JBHUME010000019.1"/>
</dbReference>
<dbReference type="InterPro" id="IPR018060">
    <property type="entry name" value="HTH_AraC"/>
</dbReference>
<dbReference type="InterPro" id="IPR011051">
    <property type="entry name" value="RmlC_Cupin_sf"/>
</dbReference>
<dbReference type="InterPro" id="IPR014710">
    <property type="entry name" value="RmlC-like_jellyroll"/>
</dbReference>
<sequence>MTRTSQKIPQYKGAEHYHGRFPLFLNRYRENFMLPMHSHDYIEICYVAEGQGEQYIGEERIRVSRGDVFVIPIGTNHVFRPPSLQKQHSLEVYNCAFAPELFRPLDLRAYPVAASFLAETGEGRPWFRIKDSELLLIPLFDMLHEEFQQVLPGSEEVLLAGVIQLLAYLHRYRAAAGIGRSPHIPDSRMQAALQYVKNHFHEPLTVRAMASQCNMSGRHFHRIFKNTTGQTFTGYIQHLRVNKAGELLRHTSRTVQEIAAETGYQDAEFFTAVFKRIQGVTPSQYRKNAAQ</sequence>
<proteinExistence type="predicted"/>
<feature type="domain" description="HTH araC/xylS-type" evidence="4">
    <location>
        <begin position="190"/>
        <end position="288"/>
    </location>
</feature>
<protein>
    <submittedName>
        <fullName evidence="5">Helix-turn-helix domain-containing protein</fullName>
    </submittedName>
</protein>
<dbReference type="PANTHER" id="PTHR43280">
    <property type="entry name" value="ARAC-FAMILY TRANSCRIPTIONAL REGULATOR"/>
    <property type="match status" value="1"/>
</dbReference>
<dbReference type="Pfam" id="PF12833">
    <property type="entry name" value="HTH_18"/>
    <property type="match status" value="1"/>
</dbReference>
<dbReference type="SUPFAM" id="SSF46689">
    <property type="entry name" value="Homeodomain-like"/>
    <property type="match status" value="1"/>
</dbReference>
<evidence type="ECO:0000256" key="3">
    <source>
        <dbReference type="ARBA" id="ARBA00023163"/>
    </source>
</evidence>
<keyword evidence="2" id="KW-0238">DNA-binding</keyword>
<reference evidence="6" key="1">
    <citation type="journal article" date="2019" name="Int. J. Syst. Evol. Microbiol.">
        <title>The Global Catalogue of Microorganisms (GCM) 10K type strain sequencing project: providing services to taxonomists for standard genome sequencing and annotation.</title>
        <authorList>
            <consortium name="The Broad Institute Genomics Platform"/>
            <consortium name="The Broad Institute Genome Sequencing Center for Infectious Disease"/>
            <person name="Wu L."/>
            <person name="Ma J."/>
        </authorList>
    </citation>
    <scope>NUCLEOTIDE SEQUENCE [LARGE SCALE GENOMIC DNA]</scope>
    <source>
        <strain evidence="6">KCTC 3950</strain>
    </source>
</reference>
<accession>A0ABW5PKM2</accession>
<evidence type="ECO:0000313" key="5">
    <source>
        <dbReference type="EMBL" id="MFD2615389.1"/>
    </source>
</evidence>
<dbReference type="PANTHER" id="PTHR43280:SF28">
    <property type="entry name" value="HTH-TYPE TRANSCRIPTIONAL ACTIVATOR RHAS"/>
    <property type="match status" value="1"/>
</dbReference>
<evidence type="ECO:0000313" key="6">
    <source>
        <dbReference type="Proteomes" id="UP001597541"/>
    </source>
</evidence>
<name>A0ABW5PKM2_9BACL</name>
<dbReference type="PROSITE" id="PS01124">
    <property type="entry name" value="HTH_ARAC_FAMILY_2"/>
    <property type="match status" value="1"/>
</dbReference>
<dbReference type="EMBL" id="JBHUME010000019">
    <property type="protein sequence ID" value="MFD2615389.1"/>
    <property type="molecule type" value="Genomic_DNA"/>
</dbReference>
<dbReference type="Gene3D" id="2.60.120.10">
    <property type="entry name" value="Jelly Rolls"/>
    <property type="match status" value="1"/>
</dbReference>
<dbReference type="Pfam" id="PF02311">
    <property type="entry name" value="AraC_binding"/>
    <property type="match status" value="1"/>
</dbReference>
<dbReference type="PRINTS" id="PR00032">
    <property type="entry name" value="HTHARAC"/>
</dbReference>
<dbReference type="SMART" id="SM00342">
    <property type="entry name" value="HTH_ARAC"/>
    <property type="match status" value="1"/>
</dbReference>
<keyword evidence="1" id="KW-0805">Transcription regulation</keyword>
<dbReference type="InterPro" id="IPR003313">
    <property type="entry name" value="AraC-bd"/>
</dbReference>